<evidence type="ECO:0000313" key="2">
    <source>
        <dbReference type="EMBL" id="OMD43049.1"/>
    </source>
</evidence>
<reference evidence="2 3" key="1">
    <citation type="submission" date="2016-10" db="EMBL/GenBank/DDBJ databases">
        <title>Paenibacillus species isolates.</title>
        <authorList>
            <person name="Beno S.M."/>
        </authorList>
    </citation>
    <scope>NUCLEOTIDE SEQUENCE [LARGE SCALE GENOMIC DNA]</scope>
    <source>
        <strain evidence="2 3">FSL H7-0710</strain>
    </source>
</reference>
<dbReference type="RefSeq" id="WP_076117723.1">
    <property type="nucleotide sequence ID" value="NZ_MPTC01000003.1"/>
</dbReference>
<evidence type="ECO:0000256" key="1">
    <source>
        <dbReference type="SAM" id="SignalP"/>
    </source>
</evidence>
<name>A0A1R0Y706_9BACL</name>
<dbReference type="SUPFAM" id="SSF63829">
    <property type="entry name" value="Calcium-dependent phosphotriesterase"/>
    <property type="match status" value="1"/>
</dbReference>
<dbReference type="AlphaFoldDB" id="A0A1R0Y706"/>
<evidence type="ECO:0000313" key="3">
    <source>
        <dbReference type="Proteomes" id="UP000187439"/>
    </source>
</evidence>
<protein>
    <recommendedName>
        <fullName evidence="4">6-bladed beta-propeller</fullName>
    </recommendedName>
</protein>
<dbReference type="OrthoDB" id="2664914at2"/>
<proteinExistence type="predicted"/>
<keyword evidence="1" id="KW-0732">Signal</keyword>
<evidence type="ECO:0008006" key="4">
    <source>
        <dbReference type="Google" id="ProtNLM"/>
    </source>
</evidence>
<accession>A0A1R0Y706</accession>
<comment type="caution">
    <text evidence="2">The sequence shown here is derived from an EMBL/GenBank/DDBJ whole genome shotgun (WGS) entry which is preliminary data.</text>
</comment>
<gene>
    <name evidence="2" type="ORF">BSK52_05995</name>
</gene>
<dbReference type="EMBL" id="MPTC01000003">
    <property type="protein sequence ID" value="OMD43049.1"/>
    <property type="molecule type" value="Genomic_DNA"/>
</dbReference>
<sequence>MKKNIVILCLAFALNGLLSSHSLAFESSYEGTIKMKKPFRAWQGVGSNGKTVYVTSDRSEKFTLSNTISVYDLDGNYIKELKRAYTGTDKHNRFMSFGDCYVSSGFLYATVYNFNSAPPENERISRIVKYSLADLKQVHVFDIGDGTAESLAKFKGFFWIVYHDKNEIRKFDAHFRLQKRYPLSGIFGDEGGYQGIFFDGDNLYANLHGSNKFGEKYAQGLDKYHFDGDSFKFIERIKPPTYGSGQGVEKVGDSIFWVDRPGNRIIIQKL</sequence>
<feature type="signal peptide" evidence="1">
    <location>
        <begin position="1"/>
        <end position="24"/>
    </location>
</feature>
<organism evidence="2 3">
    <name type="scientific">Paenibacillus odorifer</name>
    <dbReference type="NCBI Taxonomy" id="189426"/>
    <lineage>
        <taxon>Bacteria</taxon>
        <taxon>Bacillati</taxon>
        <taxon>Bacillota</taxon>
        <taxon>Bacilli</taxon>
        <taxon>Bacillales</taxon>
        <taxon>Paenibacillaceae</taxon>
        <taxon>Paenibacillus</taxon>
    </lineage>
</organism>
<dbReference type="Proteomes" id="UP000187439">
    <property type="component" value="Unassembled WGS sequence"/>
</dbReference>
<feature type="chain" id="PRO_5010382587" description="6-bladed beta-propeller" evidence="1">
    <location>
        <begin position="25"/>
        <end position="270"/>
    </location>
</feature>